<dbReference type="Proteomes" id="UP001234297">
    <property type="component" value="Chromosome 2"/>
</dbReference>
<comment type="caution">
    <text evidence="1">The sequence shown here is derived from an EMBL/GenBank/DDBJ whole genome shotgun (WGS) entry which is preliminary data.</text>
</comment>
<reference evidence="1 2" key="1">
    <citation type="journal article" date="2022" name="Hortic Res">
        <title>A haplotype resolved chromosomal level avocado genome allows analysis of novel avocado genes.</title>
        <authorList>
            <person name="Nath O."/>
            <person name="Fletcher S.J."/>
            <person name="Hayward A."/>
            <person name="Shaw L.M."/>
            <person name="Masouleh A.K."/>
            <person name="Furtado A."/>
            <person name="Henry R.J."/>
            <person name="Mitter N."/>
        </authorList>
    </citation>
    <scope>NUCLEOTIDE SEQUENCE [LARGE SCALE GENOMIC DNA]</scope>
    <source>
        <strain evidence="2">cv. Hass</strain>
    </source>
</reference>
<organism evidence="1 2">
    <name type="scientific">Persea americana</name>
    <name type="common">Avocado</name>
    <dbReference type="NCBI Taxonomy" id="3435"/>
    <lineage>
        <taxon>Eukaryota</taxon>
        <taxon>Viridiplantae</taxon>
        <taxon>Streptophyta</taxon>
        <taxon>Embryophyta</taxon>
        <taxon>Tracheophyta</taxon>
        <taxon>Spermatophyta</taxon>
        <taxon>Magnoliopsida</taxon>
        <taxon>Magnoliidae</taxon>
        <taxon>Laurales</taxon>
        <taxon>Lauraceae</taxon>
        <taxon>Persea</taxon>
    </lineage>
</organism>
<evidence type="ECO:0000313" key="1">
    <source>
        <dbReference type="EMBL" id="KAJ8643517.1"/>
    </source>
</evidence>
<gene>
    <name evidence="1" type="ORF">MRB53_005265</name>
</gene>
<name>A0ACC2MEC9_PERAE</name>
<accession>A0ACC2MEC9</accession>
<evidence type="ECO:0000313" key="2">
    <source>
        <dbReference type="Proteomes" id="UP001234297"/>
    </source>
</evidence>
<proteinExistence type="predicted"/>
<keyword evidence="2" id="KW-1185">Reference proteome</keyword>
<dbReference type="EMBL" id="CM056810">
    <property type="protein sequence ID" value="KAJ8643517.1"/>
    <property type="molecule type" value="Genomic_DNA"/>
</dbReference>
<sequence length="355" mass="40660">MEGGDGCFDVSERRAQREEDKAEGDRVIESSTSSDDPPPLYLPPGYRFHPEDDELIRFYLLPKVRNMPLEYNHIKEVNLYDYNPEDLTAKYKFSSKGERGKYKSCEKEWYFFTPRQKKYKNGSRPNRAAGNGYWKATGADKPIVSDDGETIGVRKALVFYEGKPPKGIKSNWIMHEFRIIEGDPEMTSRKRNASSMRLDDWVLCRIYENPEKGTKESQIPCPRDCENESPVKCQTDLGEQMENLVEGSSHGNQFSIPESEIFNFSGMPTPLSNDSVSFNFSSGYEYLFNPLPISYDSTAFGYNILMNHKQLEQPVPANSILGQCDVGIREEDEDKDQLNILRHQLDLLRHGGNLC</sequence>
<protein>
    <submittedName>
        <fullName evidence="1">Uncharacterized protein</fullName>
    </submittedName>
</protein>